<dbReference type="EMBL" id="AGNK02000503">
    <property type="status" value="NOT_ANNOTATED_CDS"/>
    <property type="molecule type" value="Genomic_DNA"/>
</dbReference>
<name>K3YXJ7_SETIT</name>
<evidence type="ECO:0000313" key="2">
    <source>
        <dbReference type="Proteomes" id="UP000004995"/>
    </source>
</evidence>
<proteinExistence type="predicted"/>
<dbReference type="Proteomes" id="UP000004995">
    <property type="component" value="Unassembled WGS sequence"/>
</dbReference>
<dbReference type="EnsemblPlants" id="KQL30997">
    <property type="protein sequence ID" value="KQL30997"/>
    <property type="gene ID" value="SETIT_018993mg"/>
</dbReference>
<dbReference type="AlphaFoldDB" id="K3YXJ7"/>
<sequence>MPDCLKENIFVAAKTNGYRYGGSCLQILETSQKEYIKESRKRTAYTFKLRPAIQCNTLN</sequence>
<keyword evidence="2" id="KW-1185">Reference proteome</keyword>
<organism evidence="1 2">
    <name type="scientific">Setaria italica</name>
    <name type="common">Foxtail millet</name>
    <name type="synonym">Panicum italicum</name>
    <dbReference type="NCBI Taxonomy" id="4555"/>
    <lineage>
        <taxon>Eukaryota</taxon>
        <taxon>Viridiplantae</taxon>
        <taxon>Streptophyta</taxon>
        <taxon>Embryophyta</taxon>
        <taxon>Tracheophyta</taxon>
        <taxon>Spermatophyta</taxon>
        <taxon>Magnoliopsida</taxon>
        <taxon>Liliopsida</taxon>
        <taxon>Poales</taxon>
        <taxon>Poaceae</taxon>
        <taxon>PACMAD clade</taxon>
        <taxon>Panicoideae</taxon>
        <taxon>Panicodae</taxon>
        <taxon>Paniceae</taxon>
        <taxon>Cenchrinae</taxon>
        <taxon>Setaria</taxon>
    </lineage>
</organism>
<dbReference type="Gramene" id="KQL30997">
    <property type="protein sequence ID" value="KQL30997"/>
    <property type="gene ID" value="SETIT_018993mg"/>
</dbReference>
<dbReference type="InParanoid" id="K3YXJ7"/>
<protein>
    <submittedName>
        <fullName evidence="1">Uncharacterized protein</fullName>
    </submittedName>
</protein>
<reference evidence="2" key="1">
    <citation type="journal article" date="2012" name="Nat. Biotechnol.">
        <title>Reference genome sequence of the model plant Setaria.</title>
        <authorList>
            <person name="Bennetzen J.L."/>
            <person name="Schmutz J."/>
            <person name="Wang H."/>
            <person name="Percifield R."/>
            <person name="Hawkins J."/>
            <person name="Pontaroli A.C."/>
            <person name="Estep M."/>
            <person name="Feng L."/>
            <person name="Vaughn J.N."/>
            <person name="Grimwood J."/>
            <person name="Jenkins J."/>
            <person name="Barry K."/>
            <person name="Lindquist E."/>
            <person name="Hellsten U."/>
            <person name="Deshpande S."/>
            <person name="Wang X."/>
            <person name="Wu X."/>
            <person name="Mitros T."/>
            <person name="Triplett J."/>
            <person name="Yang X."/>
            <person name="Ye C.Y."/>
            <person name="Mauro-Herrera M."/>
            <person name="Wang L."/>
            <person name="Li P."/>
            <person name="Sharma M."/>
            <person name="Sharma R."/>
            <person name="Ronald P.C."/>
            <person name="Panaud O."/>
            <person name="Kellogg E.A."/>
            <person name="Brutnell T.P."/>
            <person name="Doust A.N."/>
            <person name="Tuskan G.A."/>
            <person name="Rokhsar D."/>
            <person name="Devos K.M."/>
        </authorList>
    </citation>
    <scope>NUCLEOTIDE SEQUENCE [LARGE SCALE GENOMIC DNA]</scope>
    <source>
        <strain evidence="2">cv. Yugu1</strain>
    </source>
</reference>
<dbReference type="HOGENOM" id="CLU_2965299_0_0_1"/>
<reference evidence="1" key="2">
    <citation type="submission" date="2018-08" db="UniProtKB">
        <authorList>
            <consortium name="EnsemblPlants"/>
        </authorList>
    </citation>
    <scope>IDENTIFICATION</scope>
    <source>
        <strain evidence="1">Yugu1</strain>
    </source>
</reference>
<accession>K3YXJ7</accession>
<evidence type="ECO:0000313" key="1">
    <source>
        <dbReference type="EnsemblPlants" id="KQL30997"/>
    </source>
</evidence>